<keyword evidence="3 4" id="KW-0067">ATP-binding</keyword>
<dbReference type="GO" id="GO:0005524">
    <property type="term" value="F:ATP binding"/>
    <property type="evidence" value="ECO:0007669"/>
    <property type="project" value="UniProtKB-UniRule"/>
</dbReference>
<dbReference type="InterPro" id="IPR016030">
    <property type="entry name" value="CblAdoTrfase-like"/>
</dbReference>
<dbReference type="InParanoid" id="A0A6J0UBW0"/>
<dbReference type="SUPFAM" id="SSF89028">
    <property type="entry name" value="Cobalamin adenosyltransferase-like"/>
    <property type="match status" value="1"/>
</dbReference>
<feature type="domain" description="Cobalamin adenosyltransferase-like" evidence="6">
    <location>
        <begin position="52"/>
        <end position="220"/>
    </location>
</feature>
<dbReference type="PANTHER" id="PTHR12213">
    <property type="entry name" value="CORRINOID ADENOSYLTRANSFERASE"/>
    <property type="match status" value="1"/>
</dbReference>
<dbReference type="InterPro" id="IPR036451">
    <property type="entry name" value="CblAdoTrfase-like_sf"/>
</dbReference>
<evidence type="ECO:0000313" key="7">
    <source>
        <dbReference type="Proteomes" id="UP001652642"/>
    </source>
</evidence>
<proteinExistence type="inferred from homology"/>
<dbReference type="GO" id="GO:0009235">
    <property type="term" value="P:cobalamin metabolic process"/>
    <property type="evidence" value="ECO:0007669"/>
    <property type="project" value="UniProtKB-ARBA"/>
</dbReference>
<name>A0A6J0UBW0_9SAUR</name>
<dbReference type="AlphaFoldDB" id="A0A6J0UBW0"/>
<dbReference type="CTD" id="326625"/>
<dbReference type="OrthoDB" id="549173at2759"/>
<dbReference type="RefSeq" id="XP_020657573.2">
    <property type="nucleotide sequence ID" value="XM_020801914.2"/>
</dbReference>
<evidence type="ECO:0000259" key="6">
    <source>
        <dbReference type="Pfam" id="PF01923"/>
    </source>
</evidence>
<dbReference type="Pfam" id="PF01923">
    <property type="entry name" value="Cob_adeno_trans"/>
    <property type="match status" value="1"/>
</dbReference>
<evidence type="ECO:0000256" key="5">
    <source>
        <dbReference type="SAM" id="MobiDB-lite"/>
    </source>
</evidence>
<dbReference type="InterPro" id="IPR029499">
    <property type="entry name" value="PduO-typ"/>
</dbReference>
<feature type="region of interest" description="Disordered" evidence="5">
    <location>
        <begin position="26"/>
        <end position="50"/>
    </location>
</feature>
<accession>A0A6J0UBW0</accession>
<dbReference type="GO" id="GO:0008817">
    <property type="term" value="F:corrinoid adenosyltransferase activity"/>
    <property type="evidence" value="ECO:0007669"/>
    <property type="project" value="TreeGrafter"/>
</dbReference>
<evidence type="ECO:0000256" key="3">
    <source>
        <dbReference type="ARBA" id="ARBA00022840"/>
    </source>
</evidence>
<evidence type="ECO:0000256" key="2">
    <source>
        <dbReference type="ARBA" id="ARBA00022741"/>
    </source>
</evidence>
<evidence type="ECO:0000256" key="1">
    <source>
        <dbReference type="ARBA" id="ARBA00022679"/>
    </source>
</evidence>
<evidence type="ECO:0000256" key="4">
    <source>
        <dbReference type="RuleBase" id="RU366026"/>
    </source>
</evidence>
<comment type="similarity">
    <text evidence="4">Belongs to the Cob(I)alamin adenosyltransferase family.</text>
</comment>
<dbReference type="PANTHER" id="PTHR12213:SF0">
    <property type="entry name" value="CORRINOID ADENOSYLTRANSFERASE MMAB"/>
    <property type="match status" value="1"/>
</dbReference>
<keyword evidence="1 4" id="KW-0808">Transferase</keyword>
<keyword evidence="2 4" id="KW-0547">Nucleotide-binding</keyword>
<dbReference type="Proteomes" id="UP001652642">
    <property type="component" value="Chromosome 14"/>
</dbReference>
<dbReference type="KEGG" id="pvt:110083450"/>
<protein>
    <submittedName>
        <fullName evidence="8">Corrinoid adenosyltransferase MMAB</fullName>
    </submittedName>
</protein>
<dbReference type="Gene3D" id="1.20.1200.10">
    <property type="entry name" value="Cobalamin adenosyltransferase-like"/>
    <property type="match status" value="1"/>
</dbReference>
<dbReference type="GeneID" id="110083450"/>
<sequence length="237" mass="26432">MATAALCARRCLGRIRTPPWAVWKARMSQDRAEPPKGVSPSSEKESRRFPKIYTKTGDKGFSSTFTGERRAKDDEIFQALGTLDELNSAVGLCAEFGEESGHTFMEELHRVQCVLQDAGANVATPISSARESHLRRTTFSEQPVLELEAWIDRYTDQLPPLRAFILPSGGKSSATLHLTRAICRRAERCVVPLVKAGEADANVAKYLNRLSDYLFVLARHAAHKEGKKEMIYVRPDV</sequence>
<dbReference type="NCBIfam" id="TIGR00636">
    <property type="entry name" value="PduO_Nterm"/>
    <property type="match status" value="1"/>
</dbReference>
<evidence type="ECO:0000313" key="8">
    <source>
        <dbReference type="RefSeq" id="XP_020657573.2"/>
    </source>
</evidence>
<gene>
    <name evidence="8" type="primary">MMAB</name>
</gene>
<keyword evidence="7" id="KW-1185">Reference proteome</keyword>
<organism evidence="7 8">
    <name type="scientific">Pogona vitticeps</name>
    <name type="common">central bearded dragon</name>
    <dbReference type="NCBI Taxonomy" id="103695"/>
    <lineage>
        <taxon>Eukaryota</taxon>
        <taxon>Metazoa</taxon>
        <taxon>Chordata</taxon>
        <taxon>Craniata</taxon>
        <taxon>Vertebrata</taxon>
        <taxon>Euteleostomi</taxon>
        <taxon>Lepidosauria</taxon>
        <taxon>Squamata</taxon>
        <taxon>Bifurcata</taxon>
        <taxon>Unidentata</taxon>
        <taxon>Episquamata</taxon>
        <taxon>Toxicofera</taxon>
        <taxon>Iguania</taxon>
        <taxon>Acrodonta</taxon>
        <taxon>Agamidae</taxon>
        <taxon>Amphibolurinae</taxon>
        <taxon>Pogona</taxon>
    </lineage>
</organism>
<reference evidence="8" key="1">
    <citation type="submission" date="2025-08" db="UniProtKB">
        <authorList>
            <consortium name="RefSeq"/>
        </authorList>
    </citation>
    <scope>IDENTIFICATION</scope>
</reference>